<dbReference type="GO" id="GO:0005085">
    <property type="term" value="F:guanyl-nucleotide exchange factor activity"/>
    <property type="evidence" value="ECO:0007669"/>
    <property type="project" value="InterPro"/>
</dbReference>
<dbReference type="InterPro" id="IPR001680">
    <property type="entry name" value="WD40_rpt"/>
</dbReference>
<keyword evidence="4 12" id="KW-0812">Transmembrane</keyword>
<proteinExistence type="predicted"/>
<dbReference type="GO" id="GO:0005789">
    <property type="term" value="C:endoplasmic reticulum membrane"/>
    <property type="evidence" value="ECO:0007669"/>
    <property type="project" value="UniProtKB-SubCell"/>
</dbReference>
<dbReference type="Pfam" id="PF00400">
    <property type="entry name" value="WD40"/>
    <property type="match status" value="2"/>
</dbReference>
<dbReference type="OrthoDB" id="2013972at2759"/>
<organism evidence="13 14">
    <name type="scientific">Coemansia reversa (strain ATCC 12441 / NRRL 1564)</name>
    <dbReference type="NCBI Taxonomy" id="763665"/>
    <lineage>
        <taxon>Eukaryota</taxon>
        <taxon>Fungi</taxon>
        <taxon>Fungi incertae sedis</taxon>
        <taxon>Zoopagomycota</taxon>
        <taxon>Kickxellomycotina</taxon>
        <taxon>Kickxellomycetes</taxon>
        <taxon>Kickxellales</taxon>
        <taxon>Kickxellaceae</taxon>
        <taxon>Coemansia</taxon>
    </lineage>
</organism>
<dbReference type="Proteomes" id="UP000242474">
    <property type="component" value="Unassembled WGS sequence"/>
</dbReference>
<reference evidence="13 14" key="1">
    <citation type="journal article" date="2015" name="Genome Biol. Evol.">
        <title>Phylogenomic analyses indicate that early fungi evolved digesting cell walls of algal ancestors of land plants.</title>
        <authorList>
            <person name="Chang Y."/>
            <person name="Wang S."/>
            <person name="Sekimoto S."/>
            <person name="Aerts A.L."/>
            <person name="Choi C."/>
            <person name="Clum A."/>
            <person name="LaButti K.M."/>
            <person name="Lindquist E.A."/>
            <person name="Yee Ngan C."/>
            <person name="Ohm R.A."/>
            <person name="Salamov A.A."/>
            <person name="Grigoriev I.V."/>
            <person name="Spatafora J.W."/>
            <person name="Berbee M.L."/>
        </authorList>
    </citation>
    <scope>NUCLEOTIDE SEQUENCE [LARGE SCALE GENOMIC DNA]</scope>
    <source>
        <strain evidence="13 14">NRRL 1564</strain>
    </source>
</reference>
<evidence type="ECO:0000256" key="5">
    <source>
        <dbReference type="ARBA" id="ARBA00022737"/>
    </source>
</evidence>
<evidence type="ECO:0000256" key="6">
    <source>
        <dbReference type="ARBA" id="ARBA00022824"/>
    </source>
</evidence>
<dbReference type="GO" id="GO:0015031">
    <property type="term" value="P:protein transport"/>
    <property type="evidence" value="ECO:0007669"/>
    <property type="project" value="UniProtKB-KW"/>
</dbReference>
<sequence length="387" mass="41704">MVKQLERTSLEVGIPISCIGVTQSNDVVFGGGGGPGRSGVQNKLAVYRIDDKNELVKANELVLSSDEDAPTCLAIHPKENALVCSVNASKEQIKKGENNNCRLYALDKDSSVKPGNTAMTICSSTDMDYQRCIAFSPSGKLIAGGATNGTLAVVENPSLCRAFPYVEATDEINDVDFNESSAWLVAATDAELKVLSTKDGSLVKSIEDPHTSSGARAVFRFARFGRGKGTLRTGSQVKRSSLLYTVLNTRSRKGAYIVQWDTDKWTRTATRFAAHSPITTFALSYNGELLAFATASLQIAICDAHSLKVLMRIKDAHTFAITALAFDKENRRLISGSADESCRVFVLPDTWPTPADIAVAFAKDHIQIIAMVLALLIAIVAAFSMRG</sequence>
<keyword evidence="5" id="KW-0677">Repeat</keyword>
<keyword evidence="10 12" id="KW-0472">Membrane</keyword>
<evidence type="ECO:0000256" key="7">
    <source>
        <dbReference type="ARBA" id="ARBA00022892"/>
    </source>
</evidence>
<dbReference type="GO" id="GO:0003400">
    <property type="term" value="P:regulation of COPII vesicle coating"/>
    <property type="evidence" value="ECO:0007669"/>
    <property type="project" value="TreeGrafter"/>
</dbReference>
<accession>A0A2G5BCK2</accession>
<evidence type="ECO:0000313" key="14">
    <source>
        <dbReference type="Proteomes" id="UP000242474"/>
    </source>
</evidence>
<dbReference type="InterPro" id="IPR015943">
    <property type="entry name" value="WD40/YVTN_repeat-like_dom_sf"/>
</dbReference>
<dbReference type="InterPro" id="IPR011047">
    <property type="entry name" value="Quinoprotein_ADH-like_sf"/>
</dbReference>
<feature type="transmembrane region" description="Helical" evidence="12">
    <location>
        <begin position="366"/>
        <end position="385"/>
    </location>
</feature>
<keyword evidence="8" id="KW-0653">Protein transport</keyword>
<dbReference type="SUPFAM" id="SSF50998">
    <property type="entry name" value="Quinoprotein alcohol dehydrogenase-like"/>
    <property type="match status" value="1"/>
</dbReference>
<dbReference type="PANTHER" id="PTHR23284">
    <property type="entry name" value="PROLACTIN REGULATORY ELEMENT BINDING PROTEIN"/>
    <property type="match status" value="1"/>
</dbReference>
<keyword evidence="9 12" id="KW-1133">Transmembrane helix</keyword>
<evidence type="ECO:0000313" key="13">
    <source>
        <dbReference type="EMBL" id="PIA16740.1"/>
    </source>
</evidence>
<protein>
    <submittedName>
        <fullName evidence="13">WD40 repeat-like protein</fullName>
    </submittedName>
</protein>
<gene>
    <name evidence="13" type="ORF">COEREDRAFT_81088</name>
</gene>
<dbReference type="STRING" id="763665.A0A2G5BCK2"/>
<feature type="repeat" description="WD" evidence="11">
    <location>
        <begin position="314"/>
        <end position="345"/>
    </location>
</feature>
<comment type="subcellular location">
    <subcellularLocation>
        <location evidence="1">Endoplasmic reticulum membrane</location>
        <topology evidence="1">Single-pass membrane protein</topology>
    </subcellularLocation>
</comment>
<keyword evidence="6" id="KW-0256">Endoplasmic reticulum</keyword>
<evidence type="ECO:0000256" key="10">
    <source>
        <dbReference type="ARBA" id="ARBA00023136"/>
    </source>
</evidence>
<evidence type="ECO:0000256" key="2">
    <source>
        <dbReference type="ARBA" id="ARBA00022448"/>
    </source>
</evidence>
<dbReference type="AlphaFoldDB" id="A0A2G5BCK2"/>
<dbReference type="PANTHER" id="PTHR23284:SF0">
    <property type="entry name" value="PROLACTIN REGULATORY ELEMENT-BINDING PROTEIN"/>
    <property type="match status" value="1"/>
</dbReference>
<dbReference type="InterPro" id="IPR045260">
    <property type="entry name" value="Sec12-like"/>
</dbReference>
<dbReference type="Gene3D" id="2.130.10.10">
    <property type="entry name" value="YVTN repeat-like/Quinoprotein amine dehydrogenase"/>
    <property type="match status" value="1"/>
</dbReference>
<evidence type="ECO:0000256" key="4">
    <source>
        <dbReference type="ARBA" id="ARBA00022692"/>
    </source>
</evidence>
<keyword evidence="14" id="KW-1185">Reference proteome</keyword>
<evidence type="ECO:0000256" key="1">
    <source>
        <dbReference type="ARBA" id="ARBA00004389"/>
    </source>
</evidence>
<dbReference type="PROSITE" id="PS50082">
    <property type="entry name" value="WD_REPEATS_2"/>
    <property type="match status" value="1"/>
</dbReference>
<evidence type="ECO:0000256" key="8">
    <source>
        <dbReference type="ARBA" id="ARBA00022927"/>
    </source>
</evidence>
<dbReference type="SMART" id="SM00320">
    <property type="entry name" value="WD40"/>
    <property type="match status" value="4"/>
</dbReference>
<dbReference type="GO" id="GO:0006888">
    <property type="term" value="P:endoplasmic reticulum to Golgi vesicle-mediated transport"/>
    <property type="evidence" value="ECO:0007669"/>
    <property type="project" value="TreeGrafter"/>
</dbReference>
<evidence type="ECO:0000256" key="3">
    <source>
        <dbReference type="ARBA" id="ARBA00022574"/>
    </source>
</evidence>
<keyword evidence="3 11" id="KW-0853">WD repeat</keyword>
<evidence type="ECO:0000256" key="11">
    <source>
        <dbReference type="PROSITE-ProRule" id="PRU00221"/>
    </source>
</evidence>
<name>A0A2G5BCK2_COERN</name>
<evidence type="ECO:0000256" key="12">
    <source>
        <dbReference type="SAM" id="Phobius"/>
    </source>
</evidence>
<keyword evidence="7" id="KW-0931">ER-Golgi transport</keyword>
<evidence type="ECO:0000256" key="9">
    <source>
        <dbReference type="ARBA" id="ARBA00022989"/>
    </source>
</evidence>
<keyword evidence="2" id="KW-0813">Transport</keyword>
<dbReference type="EMBL" id="KZ303498">
    <property type="protein sequence ID" value="PIA16740.1"/>
    <property type="molecule type" value="Genomic_DNA"/>
</dbReference>